<accession>A0AAW1LY51</accession>
<proteinExistence type="inferred from homology"/>
<keyword evidence="7" id="KW-0808">Transferase</keyword>
<dbReference type="Gene3D" id="3.20.20.80">
    <property type="entry name" value="Glycosidases"/>
    <property type="match status" value="1"/>
</dbReference>
<name>A0AAW1LY51_SAPOF</name>
<dbReference type="EMBL" id="JBDFQZ010000003">
    <property type="protein sequence ID" value="KAK9740146.1"/>
    <property type="molecule type" value="Genomic_DNA"/>
</dbReference>
<keyword evidence="13" id="KW-1185">Reference proteome</keyword>
<keyword evidence="8" id="KW-0035">Amyloplast</keyword>
<dbReference type="GO" id="GO:0003844">
    <property type="term" value="F:1,4-alpha-glucan branching enzyme activity"/>
    <property type="evidence" value="ECO:0007669"/>
    <property type="project" value="UniProtKB-EC"/>
</dbReference>
<dbReference type="SMART" id="SM00642">
    <property type="entry name" value="Aamy"/>
    <property type="match status" value="1"/>
</dbReference>
<dbReference type="InterPro" id="IPR006048">
    <property type="entry name" value="A-amylase/branching_C"/>
</dbReference>
<dbReference type="EMBL" id="JBDFQZ010000003">
    <property type="protein sequence ID" value="KAK9740148.1"/>
    <property type="molecule type" value="Genomic_DNA"/>
</dbReference>
<dbReference type="Gene3D" id="2.60.40.1180">
    <property type="entry name" value="Golgi alpha-mannosidase II"/>
    <property type="match status" value="1"/>
</dbReference>
<evidence type="ECO:0000256" key="8">
    <source>
        <dbReference type="ARBA" id="ARBA00023234"/>
    </source>
</evidence>
<dbReference type="FunFam" id="2.60.40.1180:FF:000003">
    <property type="entry name" value="1,4-alpha-glucan-branching enzyme, chloroplastic/amyloplastic"/>
    <property type="match status" value="1"/>
</dbReference>
<dbReference type="SUPFAM" id="SSF51445">
    <property type="entry name" value="(Trans)glycosidases"/>
    <property type="match status" value="1"/>
</dbReference>
<organism evidence="12 13">
    <name type="scientific">Saponaria officinalis</name>
    <name type="common">Common soapwort</name>
    <name type="synonym">Lychnis saponaria</name>
    <dbReference type="NCBI Taxonomy" id="3572"/>
    <lineage>
        <taxon>Eukaryota</taxon>
        <taxon>Viridiplantae</taxon>
        <taxon>Streptophyta</taxon>
        <taxon>Embryophyta</taxon>
        <taxon>Tracheophyta</taxon>
        <taxon>Spermatophyta</taxon>
        <taxon>Magnoliopsida</taxon>
        <taxon>eudicotyledons</taxon>
        <taxon>Gunneridae</taxon>
        <taxon>Pentapetalae</taxon>
        <taxon>Caryophyllales</taxon>
        <taxon>Caryophyllaceae</taxon>
        <taxon>Caryophylleae</taxon>
        <taxon>Saponaria</taxon>
    </lineage>
</organism>
<dbReference type="GO" id="GO:0009501">
    <property type="term" value="C:amyloplast"/>
    <property type="evidence" value="ECO:0007669"/>
    <property type="project" value="UniProtKB-SubCell"/>
</dbReference>
<evidence type="ECO:0000256" key="5">
    <source>
        <dbReference type="ARBA" id="ARBA00011245"/>
    </source>
</evidence>
<dbReference type="EC" id="2.4.1.18" evidence="6"/>
<dbReference type="GO" id="GO:0005978">
    <property type="term" value="P:glycogen biosynthetic process"/>
    <property type="evidence" value="ECO:0007669"/>
    <property type="project" value="InterPro"/>
</dbReference>
<evidence type="ECO:0000256" key="9">
    <source>
        <dbReference type="PIRSR" id="PIRSR000463-1"/>
    </source>
</evidence>
<dbReference type="FunFam" id="2.60.40.10:FF:000250">
    <property type="entry name" value="1,4-alpha-glucan-branching enzyme, chloroplastic/amyloplastic"/>
    <property type="match status" value="1"/>
</dbReference>
<feature type="active site" description="Proton donor" evidence="9">
    <location>
        <position position="482"/>
    </location>
</feature>
<dbReference type="GO" id="GO:0004553">
    <property type="term" value="F:hydrolase activity, hydrolyzing O-glycosyl compounds"/>
    <property type="evidence" value="ECO:0007669"/>
    <property type="project" value="InterPro"/>
</dbReference>
<evidence type="ECO:0000256" key="4">
    <source>
        <dbReference type="ARBA" id="ARBA00009000"/>
    </source>
</evidence>
<dbReference type="EMBL" id="JBDFQZ010000003">
    <property type="protein sequence ID" value="KAK9740147.1"/>
    <property type="molecule type" value="Genomic_DNA"/>
</dbReference>
<keyword evidence="8" id="KW-0934">Plastid</keyword>
<comment type="subcellular location">
    <subcellularLocation>
        <location evidence="2">Plastid</location>
        <location evidence="2">Amyloplast</location>
    </subcellularLocation>
</comment>
<evidence type="ECO:0000256" key="3">
    <source>
        <dbReference type="ARBA" id="ARBA00004727"/>
    </source>
</evidence>
<evidence type="ECO:0000256" key="7">
    <source>
        <dbReference type="ARBA" id="ARBA00022679"/>
    </source>
</evidence>
<evidence type="ECO:0000256" key="6">
    <source>
        <dbReference type="ARBA" id="ARBA00012541"/>
    </source>
</evidence>
<dbReference type="InterPro" id="IPR006047">
    <property type="entry name" value="GH13_cat_dom"/>
</dbReference>
<comment type="catalytic activity">
    <reaction evidence="1">
        <text>Transfers a segment of a (1-&gt;4)-alpha-D-glucan chain to a primary hydroxy group in a similar glucan chain.</text>
        <dbReference type="EC" id="2.4.1.18"/>
    </reaction>
</comment>
<dbReference type="Pfam" id="PF02806">
    <property type="entry name" value="Alpha-amylase_C"/>
    <property type="match status" value="1"/>
</dbReference>
<dbReference type="InterPro" id="IPR004193">
    <property type="entry name" value="Glyco_hydro_13_N"/>
</dbReference>
<dbReference type="EMBL" id="JBDFQZ010000003">
    <property type="protein sequence ID" value="KAK9740150.1"/>
    <property type="molecule type" value="Genomic_DNA"/>
</dbReference>
<feature type="region of interest" description="Disordered" evidence="10">
    <location>
        <begin position="798"/>
        <end position="823"/>
    </location>
</feature>
<comment type="pathway">
    <text evidence="3">Glycan biosynthesis; starch biosynthesis.</text>
</comment>
<dbReference type="CDD" id="cd02854">
    <property type="entry name" value="E_set_GBE_euk_N"/>
    <property type="match status" value="1"/>
</dbReference>
<dbReference type="Proteomes" id="UP001443914">
    <property type="component" value="Unassembled WGS sequence"/>
</dbReference>
<dbReference type="SUPFAM" id="SSF51011">
    <property type="entry name" value="Glycosyl hydrolase domain"/>
    <property type="match status" value="1"/>
</dbReference>
<dbReference type="InterPro" id="IPR014756">
    <property type="entry name" value="Ig_E-set"/>
</dbReference>
<gene>
    <name evidence="12" type="ORF">RND81_03G015200</name>
</gene>
<comment type="subunit">
    <text evidence="5">Monomer.</text>
</comment>
<dbReference type="EMBL" id="JBDFQZ010000003">
    <property type="protein sequence ID" value="KAK9740149.1"/>
    <property type="molecule type" value="Genomic_DNA"/>
</dbReference>
<feature type="region of interest" description="Disordered" evidence="10">
    <location>
        <begin position="35"/>
        <end position="62"/>
    </location>
</feature>
<dbReference type="EMBL" id="JBDFQZ010000003">
    <property type="protein sequence ID" value="KAK9740151.1"/>
    <property type="molecule type" value="Genomic_DNA"/>
</dbReference>
<evidence type="ECO:0000256" key="2">
    <source>
        <dbReference type="ARBA" id="ARBA00004602"/>
    </source>
</evidence>
<reference evidence="12 13" key="1">
    <citation type="submission" date="2024-03" db="EMBL/GenBank/DDBJ databases">
        <title>WGS assembly of Saponaria officinalis var. Norfolk2.</title>
        <authorList>
            <person name="Jenkins J."/>
            <person name="Shu S."/>
            <person name="Grimwood J."/>
            <person name="Barry K."/>
            <person name="Goodstein D."/>
            <person name="Schmutz J."/>
            <person name="Leebens-Mack J."/>
            <person name="Osbourn A."/>
        </authorList>
    </citation>
    <scope>NUCLEOTIDE SEQUENCE [LARGE SCALE GENOMIC DNA]</scope>
    <source>
        <strain evidence="13">cv. Norfolk2</strain>
        <strain evidence="12">JIC</strain>
        <tissue evidence="12">Leaf</tissue>
    </source>
</reference>
<dbReference type="AlphaFoldDB" id="A0AAW1LY51"/>
<evidence type="ECO:0000256" key="10">
    <source>
        <dbReference type="SAM" id="MobiDB-lite"/>
    </source>
</evidence>
<dbReference type="Pfam" id="PF00128">
    <property type="entry name" value="Alpha-amylase"/>
    <property type="match status" value="1"/>
</dbReference>
<comment type="similarity">
    <text evidence="4">Belongs to the glycosyl hydrolase 13 family. GlgB subfamily.</text>
</comment>
<evidence type="ECO:0000313" key="13">
    <source>
        <dbReference type="Proteomes" id="UP001443914"/>
    </source>
</evidence>
<protein>
    <recommendedName>
        <fullName evidence="6">1,4-alpha-glucan branching enzyme</fullName>
        <ecNumber evidence="6">2.4.1.18</ecNumber>
    </recommendedName>
</protein>
<feature type="active site" description="Nucleophile" evidence="9">
    <location>
        <position position="427"/>
    </location>
</feature>
<sequence length="857" mass="97482">MGMNGCVGLSYGIPVGAQLNSPSFLKRREGSFRSSVNLPLPPPNDSDKFPRSHLSPSTSNSRVAGQVKRCSFIVAVATGNTQAMEETEMATENLAIFRVDPVLESYKDHFRYRMKRYVDQAKLIEKYEGGLEEFARGYLKFGFNREDGNIVYREWAPAAQEAQLIGDFNGWNGSNHRMEKNEFGVWSITIPDSDGRPAISHNSRVKFRFKHGNGVWADRIPAWIKYATVDPSRFAAPYDGVYWDPPAQESYQFKHPRPPKPKAPRIYEAHVGMSSSEPRINSYREFADEVLPRIKANNYNTVQLMAVMEHSYYASFGYHVTNFFAVSSRSGTPDDLKYLIDKAHSLGLRVLMDVVHSHASNNITDGLNGFDVGQSSQDSYFHAGSRGYHKLWDSRLFNYANWEVLRFLLSNLRFWLEEYKFDGFRFDGVTSMLYHHHGINTAFTGNYNEYFSESTDVDAVVYLMLANHVIYNVYPDATVIAEDVSGMPGLCRSVSEGGVGFEYRLAMAIPDKWIDYLKNKKDEEWSMSEIMLSLTNRRYTEKCIAYAESHDQSIVGDKTMAFLLMDQEMYTGMSCLKEPSLAIERGIALQKMIHFITMALGGEGYLNFMGNEFGHPEWIDFPREGNNWSYEKCRRQWNLVDTDHLRYKFMNAFDRAMNLLDDKFSFLSSTKQIVSSANDVDKVIVFERGDLVFVFNFHPEKTYEGYKVGCDLPGKYRVALDSDAFEFGGRGRVGHDVDHFTNPEGVPGMAETNFNNRPNSFKVLSPPRTCVAYYRVEDYPEEAKKSSIFGFVTDTQENKGAEAEDDGSSKQVSTEENSEQRTEGVSLIGEVVDTKVNLLNALNFDISIPFSSLVYFS</sequence>
<dbReference type="PIRSF" id="PIRSF000463">
    <property type="entry name" value="GlgB"/>
    <property type="match status" value="1"/>
</dbReference>
<dbReference type="Pfam" id="PF02922">
    <property type="entry name" value="CBM_48"/>
    <property type="match status" value="1"/>
</dbReference>
<dbReference type="SUPFAM" id="SSF81296">
    <property type="entry name" value="E set domains"/>
    <property type="match status" value="1"/>
</dbReference>
<dbReference type="PANTHER" id="PTHR43651:SF2">
    <property type="entry name" value="1,4-ALPHA-GLUCAN-BRANCHING ENZYME, CHLOROPLASTIC_AMYLOPLASTIC"/>
    <property type="match status" value="1"/>
</dbReference>
<evidence type="ECO:0000259" key="11">
    <source>
        <dbReference type="SMART" id="SM00642"/>
    </source>
</evidence>
<feature type="domain" description="Glycosyl hydrolase family 13 catalytic" evidence="11">
    <location>
        <begin position="286"/>
        <end position="646"/>
    </location>
</feature>
<evidence type="ECO:0000313" key="12">
    <source>
        <dbReference type="EMBL" id="KAK9740148.1"/>
    </source>
</evidence>
<dbReference type="PANTHER" id="PTHR43651">
    <property type="entry name" value="1,4-ALPHA-GLUCAN-BRANCHING ENZYME"/>
    <property type="match status" value="1"/>
</dbReference>
<comment type="caution">
    <text evidence="12">The sequence shown here is derived from an EMBL/GenBank/DDBJ whole genome shotgun (WGS) entry which is preliminary data.</text>
</comment>
<dbReference type="GO" id="GO:0043169">
    <property type="term" value="F:cation binding"/>
    <property type="evidence" value="ECO:0007669"/>
    <property type="project" value="InterPro"/>
</dbReference>
<dbReference type="FunFam" id="3.20.20.80:FF:000001">
    <property type="entry name" value="1,4-alpha-glucan branching enzyme"/>
    <property type="match status" value="1"/>
</dbReference>
<dbReference type="InterPro" id="IPR037439">
    <property type="entry name" value="Branching_enzy"/>
</dbReference>
<evidence type="ECO:0000256" key="1">
    <source>
        <dbReference type="ARBA" id="ARBA00000826"/>
    </source>
</evidence>
<dbReference type="InterPro" id="IPR017853">
    <property type="entry name" value="GH"/>
</dbReference>
<dbReference type="Gene3D" id="2.60.40.10">
    <property type="entry name" value="Immunoglobulins"/>
    <property type="match status" value="1"/>
</dbReference>
<dbReference type="InterPro" id="IPR013780">
    <property type="entry name" value="Glyco_hydro_b"/>
</dbReference>
<dbReference type="CDD" id="cd11321">
    <property type="entry name" value="AmyAc_bac_euk_BE"/>
    <property type="match status" value="1"/>
</dbReference>
<dbReference type="InterPro" id="IPR013783">
    <property type="entry name" value="Ig-like_fold"/>
</dbReference>